<dbReference type="InterPro" id="IPR036465">
    <property type="entry name" value="vWFA_dom_sf"/>
</dbReference>
<evidence type="ECO:0000259" key="2">
    <source>
        <dbReference type="PROSITE" id="PS50234"/>
    </source>
</evidence>
<accession>G1C7K0</accession>
<evidence type="ECO:0000259" key="3">
    <source>
        <dbReference type="PROSITE" id="PS51468"/>
    </source>
</evidence>
<evidence type="ECO:0000256" key="1">
    <source>
        <dbReference type="SAM" id="SignalP"/>
    </source>
</evidence>
<dbReference type="SUPFAM" id="SSF53300">
    <property type="entry name" value="vWA-like"/>
    <property type="match status" value="1"/>
</dbReference>
<evidence type="ECO:0000313" key="4">
    <source>
        <dbReference type="EMBL" id="AEK10626.1"/>
    </source>
</evidence>
<dbReference type="Pfam" id="PF13768">
    <property type="entry name" value="VWA_3"/>
    <property type="match status" value="1"/>
</dbReference>
<dbReference type="InterPro" id="IPR022440">
    <property type="entry name" value="CHP03788"/>
</dbReference>
<dbReference type="Pfam" id="PF08487">
    <property type="entry name" value="VIT"/>
    <property type="match status" value="1"/>
</dbReference>
<dbReference type="Gene3D" id="3.40.50.410">
    <property type="entry name" value="von Willebrand factor, type A domain"/>
    <property type="match status" value="1"/>
</dbReference>
<name>G1C7K0_9GAMM</name>
<keyword evidence="4" id="KW-0560">Oxidoreductase</keyword>
<dbReference type="AlphaFoldDB" id="G1C7K0"/>
<feature type="domain" description="VIT" evidence="3">
    <location>
        <begin position="30"/>
        <end position="158"/>
    </location>
</feature>
<reference evidence="4" key="1">
    <citation type="submission" date="2011-03" db="EMBL/GenBank/DDBJ databases">
        <title>Genes Involved in Alkane Degradation in Alcanivorax hongdengensis Strain A-11-3.</title>
        <authorList>
            <person name="Wang W."/>
        </authorList>
    </citation>
    <scope>NUCLEOTIDE SEQUENCE</scope>
    <source>
        <strain evidence="4">A-11-3</strain>
    </source>
</reference>
<feature type="domain" description="VWFA" evidence="2">
    <location>
        <begin position="300"/>
        <end position="470"/>
    </location>
</feature>
<organism evidence="4">
    <name type="scientific">Alcanivorax hongdengensis</name>
    <dbReference type="NCBI Taxonomy" id="519051"/>
    <lineage>
        <taxon>Bacteria</taxon>
        <taxon>Pseudomonadati</taxon>
        <taxon>Pseudomonadota</taxon>
        <taxon>Gammaproteobacteria</taxon>
        <taxon>Oceanospirillales</taxon>
        <taxon>Alcanivoracaceae</taxon>
        <taxon>Alcanivorax</taxon>
    </lineage>
</organism>
<dbReference type="SMART" id="SM00327">
    <property type="entry name" value="VWA"/>
    <property type="match status" value="1"/>
</dbReference>
<dbReference type="InterPro" id="IPR013694">
    <property type="entry name" value="VIT"/>
</dbReference>
<dbReference type="EMBL" id="JF747237">
    <property type="protein sequence ID" value="AEK10626.1"/>
    <property type="molecule type" value="Genomic_DNA"/>
</dbReference>
<keyword evidence="1" id="KW-0732">Signal</keyword>
<protein>
    <submittedName>
        <fullName evidence="4">Monooxygenase</fullName>
    </submittedName>
</protein>
<dbReference type="PANTHER" id="PTHR45737">
    <property type="entry name" value="VON WILLEBRAND FACTOR A DOMAIN-CONTAINING PROTEIN 5A"/>
    <property type="match status" value="1"/>
</dbReference>
<dbReference type="GO" id="GO:0004497">
    <property type="term" value="F:monooxygenase activity"/>
    <property type="evidence" value="ECO:0007669"/>
    <property type="project" value="UniProtKB-KW"/>
</dbReference>
<dbReference type="NCBIfam" id="TIGR03788">
    <property type="entry name" value="marine_srt_targ"/>
    <property type="match status" value="1"/>
</dbReference>
<proteinExistence type="predicted"/>
<feature type="signal peptide" evidence="1">
    <location>
        <begin position="1"/>
        <end position="18"/>
    </location>
</feature>
<dbReference type="PROSITE" id="PS50234">
    <property type="entry name" value="VWFA"/>
    <property type="match status" value="1"/>
</dbReference>
<dbReference type="SMART" id="SM00609">
    <property type="entry name" value="VIT"/>
    <property type="match status" value="1"/>
</dbReference>
<feature type="chain" id="PRO_5003411756" evidence="1">
    <location>
        <begin position="19"/>
        <end position="657"/>
    </location>
</feature>
<keyword evidence="4" id="KW-0503">Monooxygenase</keyword>
<dbReference type="PROSITE" id="PS51468">
    <property type="entry name" value="VIT"/>
    <property type="match status" value="1"/>
</dbReference>
<dbReference type="InterPro" id="IPR002035">
    <property type="entry name" value="VWF_A"/>
</dbReference>
<sequence length="657" mass="72028">MKLTLFFSLLLLTFTAQANGQRWQGEAATGALLLVDGQGQIQPATLLDTDARITVSGPVAKVTLTQRFHNPSQQFREGRYLFPLPENAAVDGMVLTIGDRRIVGRIDRKAEAEKTYRQARASGKKASLVSQQRPNLFTTAVANIAPGETVQVELHYQQTLNVDGHRFQLRLPLTLTPRFTPPTEAPHTLDSLLRNTVAAPGGTADAGTASVHIDLDAGARLATLGSPSHAIHYQRHGRRYTITPKAGAIAMDRDLLLNWELEDTGEPLVTRFHEEIDGEHYALLMVVPPKTGQVTALPRETLFIIDSSGSMGGAPMRQAKASLHLALQRLKPGDRFNITDFDSQHTLLFETPVTVSDNSRQQAQDFVDGLQASGGTHMLPALSATLSQPASDGYLRQVIFITDGAVGNESGIFRALHQQLGEARLFTVGIGSAPNSHFMTRAAQFGRGSFTYINDQNQVQQGMDTLFRRLESPLMRNLQVQLPDGIVAERWPQKLPDLYAGEPLLVAMKLSAPPQQITVSGYSTQHWQQPVTLPTNNNHPGTASLWARRKIADLMDRITLGAAETDIAPLITDVALRHQLVSRYTSFIAVEETVSRPANEPLLHDTVRNQAPHGTQHTAAWPGTATPAPLLWRLAGVLLMVCLLLWLRQRRLNHGAA</sequence>
<dbReference type="PANTHER" id="PTHR45737:SF6">
    <property type="entry name" value="VON WILLEBRAND FACTOR A DOMAIN-CONTAINING PROTEIN 5A"/>
    <property type="match status" value="1"/>
</dbReference>